<protein>
    <submittedName>
        <fullName evidence="2">SWIM-type domain-containing protein</fullName>
    </submittedName>
</protein>
<sequence length="34" mass="3874">MKSTNDNSTNISFDCSLISIGIHCWHYMNASRIN</sequence>
<proteinExistence type="predicted"/>
<name>A0A0M3HIY7_ASCLU</name>
<reference evidence="2" key="1">
    <citation type="submission" date="2017-02" db="UniProtKB">
        <authorList>
            <consortium name="WormBaseParasite"/>
        </authorList>
    </citation>
    <scope>IDENTIFICATION</scope>
</reference>
<evidence type="ECO:0000313" key="2">
    <source>
        <dbReference type="WBParaSite" id="ALUE_0000148201-mRNA-1"/>
    </source>
</evidence>
<evidence type="ECO:0000313" key="1">
    <source>
        <dbReference type="Proteomes" id="UP000036681"/>
    </source>
</evidence>
<keyword evidence="1" id="KW-1185">Reference proteome</keyword>
<accession>A0A0M3HIY7</accession>
<dbReference type="WBParaSite" id="ALUE_0000148201-mRNA-1">
    <property type="protein sequence ID" value="ALUE_0000148201-mRNA-1"/>
    <property type="gene ID" value="ALUE_0000148201"/>
</dbReference>
<dbReference type="Proteomes" id="UP000036681">
    <property type="component" value="Unplaced"/>
</dbReference>
<dbReference type="AlphaFoldDB" id="A0A0M3HIY7"/>
<organism evidence="1 2">
    <name type="scientific">Ascaris lumbricoides</name>
    <name type="common">Giant roundworm</name>
    <dbReference type="NCBI Taxonomy" id="6252"/>
    <lineage>
        <taxon>Eukaryota</taxon>
        <taxon>Metazoa</taxon>
        <taxon>Ecdysozoa</taxon>
        <taxon>Nematoda</taxon>
        <taxon>Chromadorea</taxon>
        <taxon>Rhabditida</taxon>
        <taxon>Spirurina</taxon>
        <taxon>Ascaridomorpha</taxon>
        <taxon>Ascaridoidea</taxon>
        <taxon>Ascarididae</taxon>
        <taxon>Ascaris</taxon>
    </lineage>
</organism>